<name>A0A9D9N5I2_9BACT</name>
<accession>A0A9D9N5I2</accession>
<reference evidence="12" key="1">
    <citation type="submission" date="2020-10" db="EMBL/GenBank/DDBJ databases">
        <authorList>
            <person name="Gilroy R."/>
        </authorList>
    </citation>
    <scope>NUCLEOTIDE SEQUENCE</scope>
    <source>
        <strain evidence="12">G3-3990</strain>
    </source>
</reference>
<keyword evidence="6" id="KW-0862">Zinc</keyword>
<evidence type="ECO:0000313" key="12">
    <source>
        <dbReference type="EMBL" id="MBO8461102.1"/>
    </source>
</evidence>
<evidence type="ECO:0000256" key="9">
    <source>
        <dbReference type="SAM" id="SignalP"/>
    </source>
</evidence>
<dbReference type="SUPFAM" id="SSF63411">
    <property type="entry name" value="LuxS/MPP-like metallohydrolase"/>
    <property type="match status" value="4"/>
</dbReference>
<evidence type="ECO:0000259" key="11">
    <source>
        <dbReference type="Pfam" id="PF05193"/>
    </source>
</evidence>
<dbReference type="GO" id="GO:0046872">
    <property type="term" value="F:metal ion binding"/>
    <property type="evidence" value="ECO:0007669"/>
    <property type="project" value="UniProtKB-KW"/>
</dbReference>
<keyword evidence="4" id="KW-0479">Metal-binding</keyword>
<organism evidence="12 13">
    <name type="scientific">Candidatus Gallipaludibacter merdavium</name>
    <dbReference type="NCBI Taxonomy" id="2840839"/>
    <lineage>
        <taxon>Bacteria</taxon>
        <taxon>Pseudomonadati</taxon>
        <taxon>Bacteroidota</taxon>
        <taxon>Bacteroidia</taxon>
        <taxon>Bacteroidales</taxon>
        <taxon>Candidatus Gallipaludibacter</taxon>
    </lineage>
</organism>
<dbReference type="InterPro" id="IPR011249">
    <property type="entry name" value="Metalloenz_LuxS/M16"/>
</dbReference>
<evidence type="ECO:0000256" key="7">
    <source>
        <dbReference type="ARBA" id="ARBA00023049"/>
    </source>
</evidence>
<evidence type="ECO:0000256" key="8">
    <source>
        <dbReference type="RuleBase" id="RU004447"/>
    </source>
</evidence>
<comment type="similarity">
    <text evidence="2 8">Belongs to the peptidase M16 family.</text>
</comment>
<evidence type="ECO:0000313" key="13">
    <source>
        <dbReference type="Proteomes" id="UP000823641"/>
    </source>
</evidence>
<dbReference type="Proteomes" id="UP000823641">
    <property type="component" value="Unassembled WGS sequence"/>
</dbReference>
<evidence type="ECO:0000256" key="6">
    <source>
        <dbReference type="ARBA" id="ARBA00022833"/>
    </source>
</evidence>
<dbReference type="InterPro" id="IPR050626">
    <property type="entry name" value="Peptidase_M16"/>
</dbReference>
<keyword evidence="7" id="KW-0482">Metalloprotease</keyword>
<dbReference type="PANTHER" id="PTHR43690">
    <property type="entry name" value="NARDILYSIN"/>
    <property type="match status" value="1"/>
</dbReference>
<proteinExistence type="inferred from homology"/>
<dbReference type="InterPro" id="IPR001431">
    <property type="entry name" value="Pept_M16_Zn_BS"/>
</dbReference>
<dbReference type="Pfam" id="PF00675">
    <property type="entry name" value="Peptidase_M16"/>
    <property type="match status" value="1"/>
</dbReference>
<protein>
    <submittedName>
        <fullName evidence="12">Insulinase family protein</fullName>
    </submittedName>
</protein>
<keyword evidence="9" id="KW-0732">Signal</keyword>
<reference evidence="12" key="2">
    <citation type="journal article" date="2021" name="PeerJ">
        <title>Extensive microbial diversity within the chicken gut microbiome revealed by metagenomics and culture.</title>
        <authorList>
            <person name="Gilroy R."/>
            <person name="Ravi A."/>
            <person name="Getino M."/>
            <person name="Pursley I."/>
            <person name="Horton D.L."/>
            <person name="Alikhan N.F."/>
            <person name="Baker D."/>
            <person name="Gharbi K."/>
            <person name="Hall N."/>
            <person name="Watson M."/>
            <person name="Adriaenssens E.M."/>
            <person name="Foster-Nyarko E."/>
            <person name="Jarju S."/>
            <person name="Secka A."/>
            <person name="Antonio M."/>
            <person name="Oren A."/>
            <person name="Chaudhuri R.R."/>
            <person name="La Ragione R."/>
            <person name="Hildebrand F."/>
            <person name="Pallen M.J."/>
        </authorList>
    </citation>
    <scope>NUCLEOTIDE SEQUENCE</scope>
    <source>
        <strain evidence="12">G3-3990</strain>
    </source>
</reference>
<evidence type="ECO:0000256" key="1">
    <source>
        <dbReference type="ARBA" id="ARBA00001947"/>
    </source>
</evidence>
<dbReference type="GO" id="GO:0006508">
    <property type="term" value="P:proteolysis"/>
    <property type="evidence" value="ECO:0007669"/>
    <property type="project" value="UniProtKB-KW"/>
</dbReference>
<dbReference type="EMBL" id="JADIMG010000114">
    <property type="protein sequence ID" value="MBO8461102.1"/>
    <property type="molecule type" value="Genomic_DNA"/>
</dbReference>
<dbReference type="AlphaFoldDB" id="A0A9D9N5I2"/>
<dbReference type="InterPro" id="IPR011765">
    <property type="entry name" value="Pept_M16_N"/>
</dbReference>
<comment type="cofactor">
    <cofactor evidence="1">
        <name>Zn(2+)</name>
        <dbReference type="ChEBI" id="CHEBI:29105"/>
    </cofactor>
</comment>
<dbReference type="PROSITE" id="PS00143">
    <property type="entry name" value="INSULINASE"/>
    <property type="match status" value="1"/>
</dbReference>
<feature type="domain" description="Peptidase M16 N-terminal" evidence="10">
    <location>
        <begin position="54"/>
        <end position="173"/>
    </location>
</feature>
<evidence type="ECO:0000259" key="10">
    <source>
        <dbReference type="Pfam" id="PF00675"/>
    </source>
</evidence>
<keyword evidence="5" id="KW-0378">Hydrolase</keyword>
<evidence type="ECO:0000256" key="3">
    <source>
        <dbReference type="ARBA" id="ARBA00022670"/>
    </source>
</evidence>
<dbReference type="InterPro" id="IPR007863">
    <property type="entry name" value="Peptidase_M16_C"/>
</dbReference>
<feature type="domain" description="Peptidase M16 C-terminal" evidence="11">
    <location>
        <begin position="210"/>
        <end position="394"/>
    </location>
</feature>
<evidence type="ECO:0000256" key="2">
    <source>
        <dbReference type="ARBA" id="ARBA00007261"/>
    </source>
</evidence>
<gene>
    <name evidence="12" type="ORF">IAA73_12355</name>
</gene>
<feature type="domain" description="Peptidase M16 C-terminal" evidence="11">
    <location>
        <begin position="698"/>
        <end position="873"/>
    </location>
</feature>
<keyword evidence="3" id="KW-0645">Protease</keyword>
<feature type="signal peptide" evidence="9">
    <location>
        <begin position="1"/>
        <end position="23"/>
    </location>
</feature>
<dbReference type="Gene3D" id="3.30.830.10">
    <property type="entry name" value="Metalloenzyme, LuxS/M16 peptidase-like"/>
    <property type="match status" value="4"/>
</dbReference>
<dbReference type="GO" id="GO:0004222">
    <property type="term" value="F:metalloendopeptidase activity"/>
    <property type="evidence" value="ECO:0007669"/>
    <property type="project" value="InterPro"/>
</dbReference>
<dbReference type="PANTHER" id="PTHR43690:SF34">
    <property type="entry name" value="ZINC PROTEASE PQQL-LIKE"/>
    <property type="match status" value="1"/>
</dbReference>
<evidence type="ECO:0000256" key="4">
    <source>
        <dbReference type="ARBA" id="ARBA00022723"/>
    </source>
</evidence>
<sequence length="940" mass="106801">MNKNFLRKPLLALSLLLSVGLYAQEMPPVEPLPIDPEVRYGKLENGLTYYIRHNEEPKNRCEFHIAQAVGAILEEDDQNGLAHFLEHMAFNGTTHFEGKGIINYFESVGVNFGGDINAYTSLDETVYRLSNVPTIREGIIDSALLVLHDWSCDLSLLPEEIDNERGVIREEWRTGANAMRRMWKESNKQKYPGSQYAKRDVIGDTAIINNFSYQALRDYYHKWYGPDLQAIVVVGDIDVDQIEAKIKALWADVPARTNRGERPIYGIDDNVEPIISIVTDKEAPNTRIELEFKKDPLPAEYKLSMVGATIDWTNSILSTIMGYRFDELTQNPNASFIGAYAGYNELVKSKDAFIMINVAKDGRETDALRDLLIEAERLKRYGVTESEVERAKAEFLQNMEQAYNNRNSRKNITLTEEYIRHYLDNEFIPGIEWEYQMTKMIFPQITAAMINQLAQQYVTDENLIVSIMAPEKEGINVPSKETVLALLDECKKAEIEAPKEEVIDTNLIDKAPKSGKIKSTKQNEELGTTEWTLSNGVKVVIKPTEFKQDEILLNAYSKGGLSQVATEDLPSAMFAVDVVENNGLGKFSSVNLRKALTGKSIGITPSIDDYSEGFTGNSSVKDFETLLQLVYLYFTAPRQDDEAFASLKSIYHSSLVNYDANPKSAFNDSIQMTATCHSPRTILVHADILDKVDQATALRIFKERFSNIADFTFFFTGNINPDDKATQEMICQWLGGLKTKKSREERIDNNIRSPKGKVNNYFNREMEIHTASNRIMYTGNMEYNLNNFLNMRIIGEILSTRYLESIREKEGGSYGVGVAGYMERFPENKAVLLMQFDTDPEKQEKLMDIIHQEIMTIVENGPLASDLSKTKEIYLKEFKQNVADNQDWSNIFLPRYYLYGENYLADYEKAVENVTAESIQATLKALVEQGNVMEVVMMPL</sequence>
<evidence type="ECO:0000256" key="5">
    <source>
        <dbReference type="ARBA" id="ARBA00022801"/>
    </source>
</evidence>
<dbReference type="Pfam" id="PF05193">
    <property type="entry name" value="Peptidase_M16_C"/>
    <property type="match status" value="2"/>
</dbReference>
<comment type="caution">
    <text evidence="12">The sequence shown here is derived from an EMBL/GenBank/DDBJ whole genome shotgun (WGS) entry which is preliminary data.</text>
</comment>
<feature type="chain" id="PRO_5038585784" evidence="9">
    <location>
        <begin position="24"/>
        <end position="940"/>
    </location>
</feature>